<keyword evidence="1" id="KW-0677">Repeat</keyword>
<evidence type="ECO:0000313" key="4">
    <source>
        <dbReference type="EMBL" id="VFU12978.1"/>
    </source>
</evidence>
<dbReference type="InterPro" id="IPR036582">
    <property type="entry name" value="Mao_N_sf"/>
</dbReference>
<dbReference type="Pfam" id="PF07833">
    <property type="entry name" value="Cu_amine_oxidN1"/>
    <property type="match status" value="1"/>
</dbReference>
<dbReference type="CDD" id="cd00063">
    <property type="entry name" value="FN3"/>
    <property type="match status" value="2"/>
</dbReference>
<dbReference type="PANTHER" id="PTHR13817">
    <property type="entry name" value="TITIN"/>
    <property type="match status" value="1"/>
</dbReference>
<dbReference type="AlphaFoldDB" id="A0A485LWY1"/>
<dbReference type="EMBL" id="CAADRN010000108">
    <property type="protein sequence ID" value="VFU12978.1"/>
    <property type="molecule type" value="Genomic_DNA"/>
</dbReference>
<evidence type="ECO:0000259" key="3">
    <source>
        <dbReference type="PROSITE" id="PS50853"/>
    </source>
</evidence>
<dbReference type="InterPro" id="IPR012854">
    <property type="entry name" value="Cu_amine_oxidase-like_N"/>
</dbReference>
<dbReference type="SMART" id="SM00060">
    <property type="entry name" value="FN3"/>
    <property type="match status" value="1"/>
</dbReference>
<dbReference type="EC" id="3.2.1.91" evidence="4"/>
<reference evidence="4" key="1">
    <citation type="submission" date="2019-03" db="EMBL/GenBank/DDBJ databases">
        <authorList>
            <person name="Hao L."/>
        </authorList>
    </citation>
    <scope>NUCLEOTIDE SEQUENCE</scope>
</reference>
<dbReference type="PROSITE" id="PS50853">
    <property type="entry name" value="FN3"/>
    <property type="match status" value="2"/>
</dbReference>
<keyword evidence="4" id="KW-0326">Glycosidase</keyword>
<feature type="region of interest" description="Disordered" evidence="2">
    <location>
        <begin position="32"/>
        <end position="54"/>
    </location>
</feature>
<dbReference type="SUPFAM" id="SSF49265">
    <property type="entry name" value="Fibronectin type III"/>
    <property type="match status" value="1"/>
</dbReference>
<dbReference type="InterPro" id="IPR036116">
    <property type="entry name" value="FN3_sf"/>
</dbReference>
<organism evidence="4">
    <name type="scientific">anaerobic digester metagenome</name>
    <dbReference type="NCBI Taxonomy" id="1263854"/>
    <lineage>
        <taxon>unclassified sequences</taxon>
        <taxon>metagenomes</taxon>
        <taxon>ecological metagenomes</taxon>
    </lineage>
</organism>
<dbReference type="Gene3D" id="3.30.457.10">
    <property type="entry name" value="Copper amine oxidase-like, N-terminal domain"/>
    <property type="match status" value="1"/>
</dbReference>
<proteinExistence type="predicted"/>
<evidence type="ECO:0000256" key="2">
    <source>
        <dbReference type="SAM" id="MobiDB-lite"/>
    </source>
</evidence>
<dbReference type="SUPFAM" id="SSF55383">
    <property type="entry name" value="Copper amine oxidase, domain N"/>
    <property type="match status" value="1"/>
</dbReference>
<dbReference type="InterPro" id="IPR050964">
    <property type="entry name" value="Striated_Muscle_Regulatory"/>
</dbReference>
<dbReference type="InterPro" id="IPR003961">
    <property type="entry name" value="FN3_dom"/>
</dbReference>
<accession>A0A485LWY1</accession>
<dbReference type="InterPro" id="IPR013783">
    <property type="entry name" value="Ig-like_fold"/>
</dbReference>
<feature type="domain" description="Fibronectin type-III" evidence="3">
    <location>
        <begin position="1"/>
        <end position="45"/>
    </location>
</feature>
<evidence type="ECO:0000256" key="1">
    <source>
        <dbReference type="ARBA" id="ARBA00022737"/>
    </source>
</evidence>
<dbReference type="PANTHER" id="PTHR13817:SF166">
    <property type="entry name" value="NEURONAL IGCAM-RELATED"/>
    <property type="match status" value="1"/>
</dbReference>
<dbReference type="GO" id="GO:0016162">
    <property type="term" value="F:cellulose 1,4-beta-cellobiosidase activity"/>
    <property type="evidence" value="ECO:0007669"/>
    <property type="project" value="UniProtKB-EC"/>
</dbReference>
<protein>
    <submittedName>
        <fullName evidence="4">Exoglucanase B</fullName>
        <ecNumber evidence="4">3.2.1.91</ecNumber>
    </submittedName>
</protein>
<dbReference type="Gene3D" id="2.60.40.10">
    <property type="entry name" value="Immunoglobulins"/>
    <property type="match status" value="2"/>
</dbReference>
<dbReference type="Pfam" id="PF00041">
    <property type="entry name" value="fn3"/>
    <property type="match status" value="1"/>
</dbReference>
<gene>
    <name evidence="4" type="ORF">SCFA_1960003</name>
</gene>
<feature type="domain" description="Fibronectin type-III" evidence="3">
    <location>
        <begin position="51"/>
        <end position="140"/>
    </location>
</feature>
<sequence length="272" mass="30765">MGKNVTSYTNSGLANDTRYYYRVRAYNEAGNSSYSNEASAVTGDDEDKPDRPRDLEAVSISTSKIKLTWEDESDNEDGFKIERKKSGGSYSQIATVGRNVTSYTNSGLANDTRYYYRVRAYNEAGNSSYSNEASAVTGKDETIIRLLIGDPSYYVNNKVKTMDTAPFIMEDRTLLPIRYVAEELGARVEWDNDERKVTITLEGTRIELWIERNYAMVDGLYRAIDEYNPNVKPIIVLPGRTMLPLRFIAENLGCQVEWDPARSEVTVIYPAP</sequence>
<keyword evidence="4" id="KW-0378">Hydrolase</keyword>
<name>A0A485LWY1_9ZZZZ</name>